<evidence type="ECO:0000256" key="1">
    <source>
        <dbReference type="SAM" id="MobiDB-lite"/>
    </source>
</evidence>
<feature type="compositionally biased region" description="Basic and acidic residues" evidence="1">
    <location>
        <begin position="1"/>
        <end position="14"/>
    </location>
</feature>
<keyword evidence="3" id="KW-1185">Reference proteome</keyword>
<gene>
    <name evidence="2" type="primary">BnaA07g25450D</name>
    <name evidence="2" type="ORF">GSBRNA2T00124465001</name>
</gene>
<dbReference type="AlphaFoldDB" id="A0A078F256"/>
<evidence type="ECO:0000313" key="3">
    <source>
        <dbReference type="Proteomes" id="UP000028999"/>
    </source>
</evidence>
<evidence type="ECO:0000313" key="2">
    <source>
        <dbReference type="EMBL" id="CDY07466.1"/>
    </source>
</evidence>
<reference evidence="2 3" key="1">
    <citation type="journal article" date="2014" name="Science">
        <title>Plant genetics. Early allopolyploid evolution in the post-Neolithic Brassica napus oilseed genome.</title>
        <authorList>
            <person name="Chalhoub B."/>
            <person name="Denoeud F."/>
            <person name="Liu S."/>
            <person name="Parkin I.A."/>
            <person name="Tang H."/>
            <person name="Wang X."/>
            <person name="Chiquet J."/>
            <person name="Belcram H."/>
            <person name="Tong C."/>
            <person name="Samans B."/>
            <person name="Correa M."/>
            <person name="Da Silva C."/>
            <person name="Just J."/>
            <person name="Falentin C."/>
            <person name="Koh C.S."/>
            <person name="Le Clainche I."/>
            <person name="Bernard M."/>
            <person name="Bento P."/>
            <person name="Noel B."/>
            <person name="Labadie K."/>
            <person name="Alberti A."/>
            <person name="Charles M."/>
            <person name="Arnaud D."/>
            <person name="Guo H."/>
            <person name="Daviaud C."/>
            <person name="Alamery S."/>
            <person name="Jabbari K."/>
            <person name="Zhao M."/>
            <person name="Edger P.P."/>
            <person name="Chelaifa H."/>
            <person name="Tack D."/>
            <person name="Lassalle G."/>
            <person name="Mestiri I."/>
            <person name="Schnel N."/>
            <person name="Le Paslier M.C."/>
            <person name="Fan G."/>
            <person name="Renault V."/>
            <person name="Bayer P.E."/>
            <person name="Golicz A.A."/>
            <person name="Manoli S."/>
            <person name="Lee T.H."/>
            <person name="Thi V.H."/>
            <person name="Chalabi S."/>
            <person name="Hu Q."/>
            <person name="Fan C."/>
            <person name="Tollenaere R."/>
            <person name="Lu Y."/>
            <person name="Battail C."/>
            <person name="Shen J."/>
            <person name="Sidebottom C.H."/>
            <person name="Wang X."/>
            <person name="Canaguier A."/>
            <person name="Chauveau A."/>
            <person name="Berard A."/>
            <person name="Deniot G."/>
            <person name="Guan M."/>
            <person name="Liu Z."/>
            <person name="Sun F."/>
            <person name="Lim Y.P."/>
            <person name="Lyons E."/>
            <person name="Town C.D."/>
            <person name="Bancroft I."/>
            <person name="Wang X."/>
            <person name="Meng J."/>
            <person name="Ma J."/>
            <person name="Pires J.C."/>
            <person name="King G.J."/>
            <person name="Brunel D."/>
            <person name="Delourme R."/>
            <person name="Renard M."/>
            <person name="Aury J.M."/>
            <person name="Adams K.L."/>
            <person name="Batley J."/>
            <person name="Snowdon R.J."/>
            <person name="Tost J."/>
            <person name="Edwards D."/>
            <person name="Zhou Y."/>
            <person name="Hua W."/>
            <person name="Sharpe A.G."/>
            <person name="Paterson A.H."/>
            <person name="Guan C."/>
            <person name="Wincker P."/>
        </authorList>
    </citation>
    <scope>NUCLEOTIDE SEQUENCE [LARGE SCALE GENOMIC DNA]</scope>
    <source>
        <strain evidence="3">cv. Darmor-bzh</strain>
    </source>
</reference>
<organism evidence="2 3">
    <name type="scientific">Brassica napus</name>
    <name type="common">Rape</name>
    <dbReference type="NCBI Taxonomy" id="3708"/>
    <lineage>
        <taxon>Eukaryota</taxon>
        <taxon>Viridiplantae</taxon>
        <taxon>Streptophyta</taxon>
        <taxon>Embryophyta</taxon>
        <taxon>Tracheophyta</taxon>
        <taxon>Spermatophyta</taxon>
        <taxon>Magnoliopsida</taxon>
        <taxon>eudicotyledons</taxon>
        <taxon>Gunneridae</taxon>
        <taxon>Pentapetalae</taxon>
        <taxon>rosids</taxon>
        <taxon>malvids</taxon>
        <taxon>Brassicales</taxon>
        <taxon>Brassicaceae</taxon>
        <taxon>Brassiceae</taxon>
        <taxon>Brassica</taxon>
    </lineage>
</organism>
<protein>
    <submittedName>
        <fullName evidence="2">BnaA07g25450D protein</fullName>
    </submittedName>
</protein>
<dbReference type="Proteomes" id="UP000028999">
    <property type="component" value="Unassembled WGS sequence"/>
</dbReference>
<accession>A0A078F256</accession>
<feature type="region of interest" description="Disordered" evidence="1">
    <location>
        <begin position="1"/>
        <end position="26"/>
    </location>
</feature>
<sequence>MKLGWDKKTGLDRRRLLHKTRNQGVP</sequence>
<name>A0A078F256_BRANA</name>
<feature type="compositionally biased region" description="Basic residues" evidence="1">
    <location>
        <begin position="15"/>
        <end position="26"/>
    </location>
</feature>
<dbReference type="Gramene" id="CDY07466">
    <property type="protein sequence ID" value="CDY07466"/>
    <property type="gene ID" value="GSBRNA2T00124465001"/>
</dbReference>
<dbReference type="EMBL" id="LK031978">
    <property type="protein sequence ID" value="CDY07466.1"/>
    <property type="molecule type" value="Genomic_DNA"/>
</dbReference>
<dbReference type="PaxDb" id="3708-A0A078F256"/>
<proteinExistence type="predicted"/>